<dbReference type="InterPro" id="IPR042529">
    <property type="entry name" value="IF_2B-like_C"/>
</dbReference>
<dbReference type="Pfam" id="PF01008">
    <property type="entry name" value="IF-2B"/>
    <property type="match status" value="1"/>
</dbReference>
<dbReference type="Gene3D" id="3.40.50.10470">
    <property type="entry name" value="Translation initiation factor eif-2b, domain 2"/>
    <property type="match status" value="1"/>
</dbReference>
<dbReference type="InterPro" id="IPR037171">
    <property type="entry name" value="NagB/RpiA_transferase-like"/>
</dbReference>
<dbReference type="SUPFAM" id="SSF55811">
    <property type="entry name" value="Nudix"/>
    <property type="match status" value="1"/>
</dbReference>
<dbReference type="SUPFAM" id="SSF100950">
    <property type="entry name" value="NagB/RpiA/CoA transferase-like"/>
    <property type="match status" value="1"/>
</dbReference>
<feature type="region of interest" description="Disordered" evidence="3">
    <location>
        <begin position="17"/>
        <end position="41"/>
    </location>
</feature>
<comment type="caution">
    <text evidence="5">The sequence shown here is derived from an EMBL/GenBank/DDBJ whole genome shotgun (WGS) entry which is preliminary data.</text>
</comment>
<evidence type="ECO:0000256" key="2">
    <source>
        <dbReference type="RuleBase" id="RU003814"/>
    </source>
</evidence>
<reference evidence="5 6" key="1">
    <citation type="submission" date="2023-09" db="EMBL/GenBank/DDBJ databases">
        <title>Multi-omics analysis of a traditional fermented food reveals byproduct-associated fungal strains for waste-to-food upcycling.</title>
        <authorList>
            <consortium name="Lawrence Berkeley National Laboratory"/>
            <person name="Rekdal V.M."/>
            <person name="Villalobos-Escobedo J.M."/>
            <person name="Rodriguez-Valeron N."/>
            <person name="Garcia M.O."/>
            <person name="Vasquez D.P."/>
            <person name="Damayanti I."/>
            <person name="Sorensen P.M."/>
            <person name="Baidoo E.E."/>
            <person name="De Carvalho A.C."/>
            <person name="Riley R."/>
            <person name="Lipzen A."/>
            <person name="He G."/>
            <person name="Yan M."/>
            <person name="Haridas S."/>
            <person name="Daum C."/>
            <person name="Yoshinaga Y."/>
            <person name="Ng V."/>
            <person name="Grigoriev I.V."/>
            <person name="Munk R."/>
            <person name="Nuraida L."/>
            <person name="Wijaya C.H."/>
            <person name="Morales P.-C."/>
            <person name="Keasling J.D."/>
        </authorList>
    </citation>
    <scope>NUCLEOTIDE SEQUENCE [LARGE SCALE GENOMIC DNA]</scope>
    <source>
        <strain evidence="5 6">FGSC 2613</strain>
    </source>
</reference>
<dbReference type="InterPro" id="IPR000086">
    <property type="entry name" value="NUDIX_hydrolase_dom"/>
</dbReference>
<dbReference type="PANTHER" id="PTHR43475:SF3">
    <property type="entry name" value="TRANSLATION INITIATION FACTOR EIF-2B SUBUNIT FAMILY PROTEIN (AFU_ORTHOLOGUE AFUA_2G14290)"/>
    <property type="match status" value="1"/>
</dbReference>
<protein>
    <recommendedName>
        <fullName evidence="4">Nudix hydrolase domain-containing protein</fullName>
    </recommendedName>
</protein>
<feature type="compositionally biased region" description="Low complexity" evidence="3">
    <location>
        <begin position="18"/>
        <end position="36"/>
    </location>
</feature>
<evidence type="ECO:0000256" key="3">
    <source>
        <dbReference type="SAM" id="MobiDB-lite"/>
    </source>
</evidence>
<keyword evidence="6" id="KW-1185">Reference proteome</keyword>
<dbReference type="Gene3D" id="3.90.79.10">
    <property type="entry name" value="Nucleoside Triphosphate Pyrophosphohydrolase"/>
    <property type="match status" value="1"/>
</dbReference>
<dbReference type="Pfam" id="PF00293">
    <property type="entry name" value="NUDIX"/>
    <property type="match status" value="1"/>
</dbReference>
<dbReference type="InterPro" id="IPR015797">
    <property type="entry name" value="NUDIX_hydrolase-like_dom_sf"/>
</dbReference>
<organism evidence="5 6">
    <name type="scientific">Neurospora intermedia</name>
    <dbReference type="NCBI Taxonomy" id="5142"/>
    <lineage>
        <taxon>Eukaryota</taxon>
        <taxon>Fungi</taxon>
        <taxon>Dikarya</taxon>
        <taxon>Ascomycota</taxon>
        <taxon>Pezizomycotina</taxon>
        <taxon>Sordariomycetes</taxon>
        <taxon>Sordariomycetidae</taxon>
        <taxon>Sordariales</taxon>
        <taxon>Sordariaceae</taxon>
        <taxon>Neurospora</taxon>
    </lineage>
</organism>
<dbReference type="CDD" id="cd18872">
    <property type="entry name" value="NUDIX_eIF-2B"/>
    <property type="match status" value="1"/>
</dbReference>
<dbReference type="PANTHER" id="PTHR43475">
    <property type="entry name" value="METHYLTHIORIBOSE-1-PHOSPHATE ISOMERASE"/>
    <property type="match status" value="1"/>
</dbReference>
<sequence length="616" mass="67865">MSLRYVAHHHSTRILHWSSSEMSTSTPSSTAPSTSTNQKPLKHRSVVSSFIFKLPPAYFSPPSSSPSSSLPTTFNFDPSIQKPLVAQFKRSDKVSTYTHHYAPISGSIDPTDPSPLSAAWREIHEETTLTASDLKLLRQGKPYTFSDESVGREWTIWPFAFLLKDPAGDGEGSEKRIKINWEHEGWAWFDPLEVRDTEDFGGVPKLKESLRRVWFEMDLGLEAGKVLAAGCKRLEEDYVSGARQMAGDALRILRDVIDKMDDGVLAGEYGDGKEAKWWKDIRMAAWHLWKNGRESMGAAIMSALLSALASVEAEVFQDHATSSKSSGKQLKSTIVSILGREISARPLTNDQISRSFASYISRNLPSSNTPQKPISILTLSESSTITHALSHLPILRPNSVLDIRILESRPLLEGVSLAASLAKALSTDLASSNDRQHSITIYTDASACHATQGVQLVVIGADRIASNGSVSNKTGSLSVLLATQHNAKEAKVVVLCDSEKVALPGPPEQHVVEDQGLEQVTRVWMGEGSSKRIRGAARTVLNFAHATRSEGKKKGKRHEEKEKTQVKVEVRNVSFEWCAGGLIDAYVTEEGEWNDENVKKKSEALQGLEKRLFEVL</sequence>
<evidence type="ECO:0000259" key="4">
    <source>
        <dbReference type="PROSITE" id="PS51462"/>
    </source>
</evidence>
<gene>
    <name evidence="5" type="ORF">QR685DRAFT_526026</name>
</gene>
<evidence type="ECO:0000313" key="6">
    <source>
        <dbReference type="Proteomes" id="UP001451303"/>
    </source>
</evidence>
<comment type="similarity">
    <text evidence="1 2">Belongs to the eIF-2B alpha/beta/delta subunits family.</text>
</comment>
<dbReference type="PROSITE" id="PS51462">
    <property type="entry name" value="NUDIX"/>
    <property type="match status" value="1"/>
</dbReference>
<dbReference type="InterPro" id="IPR000649">
    <property type="entry name" value="IF-2B-related"/>
</dbReference>
<feature type="domain" description="Nudix hydrolase" evidence="4">
    <location>
        <begin position="62"/>
        <end position="211"/>
    </location>
</feature>
<proteinExistence type="inferred from homology"/>
<evidence type="ECO:0000256" key="1">
    <source>
        <dbReference type="ARBA" id="ARBA00007251"/>
    </source>
</evidence>
<dbReference type="Proteomes" id="UP001451303">
    <property type="component" value="Unassembled WGS sequence"/>
</dbReference>
<evidence type="ECO:0000313" key="5">
    <source>
        <dbReference type="EMBL" id="KAL0469253.1"/>
    </source>
</evidence>
<name>A0ABR3D990_NEUIN</name>
<dbReference type="EMBL" id="JAVLET010000005">
    <property type="protein sequence ID" value="KAL0469253.1"/>
    <property type="molecule type" value="Genomic_DNA"/>
</dbReference>
<accession>A0ABR3D990</accession>